<evidence type="ECO:0000313" key="1">
    <source>
        <dbReference type="Proteomes" id="UP000887578"/>
    </source>
</evidence>
<dbReference type="Proteomes" id="UP000887578">
    <property type="component" value="Unplaced"/>
</dbReference>
<organism evidence="1 2">
    <name type="scientific">Panagrolaimus davidi</name>
    <dbReference type="NCBI Taxonomy" id="227884"/>
    <lineage>
        <taxon>Eukaryota</taxon>
        <taxon>Metazoa</taxon>
        <taxon>Ecdysozoa</taxon>
        <taxon>Nematoda</taxon>
        <taxon>Chromadorea</taxon>
        <taxon>Rhabditida</taxon>
        <taxon>Tylenchina</taxon>
        <taxon>Panagrolaimomorpha</taxon>
        <taxon>Panagrolaimoidea</taxon>
        <taxon>Panagrolaimidae</taxon>
        <taxon>Panagrolaimus</taxon>
    </lineage>
</organism>
<dbReference type="WBParaSite" id="PDA_v2.g5232.t1">
    <property type="protein sequence ID" value="PDA_v2.g5232.t1"/>
    <property type="gene ID" value="PDA_v2.g5232"/>
</dbReference>
<keyword evidence="1" id="KW-1185">Reference proteome</keyword>
<evidence type="ECO:0000313" key="2">
    <source>
        <dbReference type="WBParaSite" id="PDA_v2.g5232.t1"/>
    </source>
</evidence>
<dbReference type="AlphaFoldDB" id="A0A914QU16"/>
<reference evidence="2" key="1">
    <citation type="submission" date="2022-11" db="UniProtKB">
        <authorList>
            <consortium name="WormBaseParasite"/>
        </authorList>
    </citation>
    <scope>IDENTIFICATION</scope>
</reference>
<proteinExistence type="predicted"/>
<protein>
    <submittedName>
        <fullName evidence="2">Uncharacterized protein</fullName>
    </submittedName>
</protein>
<sequence length="294" mass="34940">MKFPNFSEFRFSCFRQYFSIPEPIIFYAAKNPTSMKLYQKLIESCKYFFIKNPILNFHSLKICGNEWKVCKYNCYDCRWAETFCLNDIEKIQSKISVQYTLKIVSRTSPNCASSMISKMKECNPVNLKLSYQNISFNEFLVFSKTLQACILYETKIIYENGKEVPCENLISNLPKAFHFDLTLREDSFSDFSNTANELLKIPHFKNLYSLNLSGISGDFDIDTFFDYLKENKTTRMFLEFNHWTSSEYENKLQMIADEIIDDFNPETYKPPYIEFCGQISRTQLYNLYKKYYYL</sequence>
<accession>A0A914QU16</accession>
<name>A0A914QU16_9BILA</name>